<evidence type="ECO:0000313" key="4">
    <source>
        <dbReference type="EMBL" id="GIH95416.1"/>
    </source>
</evidence>
<dbReference type="Proteomes" id="UP000619788">
    <property type="component" value="Unassembled WGS sequence"/>
</dbReference>
<dbReference type="InterPro" id="IPR036844">
    <property type="entry name" value="Hint_dom_sf"/>
</dbReference>
<dbReference type="Pfam" id="PF14528">
    <property type="entry name" value="LAGLIDADG_3"/>
    <property type="match status" value="1"/>
</dbReference>
<dbReference type="AlphaFoldDB" id="A0A8J3WQ33"/>
<dbReference type="PROSITE" id="PS50817">
    <property type="entry name" value="INTEIN_N_TER"/>
    <property type="match status" value="1"/>
</dbReference>
<accession>A0A8J3WQ33</accession>
<protein>
    <recommendedName>
        <fullName evidence="3">DOD-type homing endonuclease domain-containing protein</fullName>
    </recommendedName>
</protein>
<reference evidence="4 5" key="1">
    <citation type="submission" date="2021-01" db="EMBL/GenBank/DDBJ databases">
        <title>Whole genome shotgun sequence of Planobispora siamensis NBRC 107568.</title>
        <authorList>
            <person name="Komaki H."/>
            <person name="Tamura T."/>
        </authorList>
    </citation>
    <scope>NUCLEOTIDE SEQUENCE [LARGE SCALE GENOMIC DNA]</scope>
    <source>
        <strain evidence="4 5">NBRC 107568</strain>
    </source>
</reference>
<gene>
    <name evidence="4" type="ORF">Psi01_60460</name>
</gene>
<dbReference type="SUPFAM" id="SSF55608">
    <property type="entry name" value="Homing endonucleases"/>
    <property type="match status" value="1"/>
</dbReference>
<proteinExistence type="predicted"/>
<name>A0A8J3WQ33_9ACTN</name>
<evidence type="ECO:0000256" key="1">
    <source>
        <dbReference type="ARBA" id="ARBA00022813"/>
    </source>
</evidence>
<dbReference type="PROSITE" id="PS50819">
    <property type="entry name" value="INTEIN_ENDONUCLEASE"/>
    <property type="match status" value="1"/>
</dbReference>
<dbReference type="InterPro" id="IPR004042">
    <property type="entry name" value="Intein_endonuc_central"/>
</dbReference>
<feature type="domain" description="DOD-type homing endonuclease" evidence="3">
    <location>
        <begin position="241"/>
        <end position="394"/>
    </location>
</feature>
<evidence type="ECO:0000313" key="5">
    <source>
        <dbReference type="Proteomes" id="UP000619788"/>
    </source>
</evidence>
<dbReference type="SUPFAM" id="SSF51294">
    <property type="entry name" value="Hedgehog/intein (Hint) domain"/>
    <property type="match status" value="1"/>
</dbReference>
<keyword evidence="2" id="KW-0651">Protein splicing</keyword>
<dbReference type="Gene3D" id="2.170.16.10">
    <property type="entry name" value="Hedgehog/Intein (Hint) domain"/>
    <property type="match status" value="1"/>
</dbReference>
<keyword evidence="5" id="KW-1185">Reference proteome</keyword>
<dbReference type="Gene3D" id="3.30.420.240">
    <property type="match status" value="1"/>
</dbReference>
<dbReference type="Gene3D" id="3.10.28.10">
    <property type="entry name" value="Homing endonucleases"/>
    <property type="match status" value="1"/>
</dbReference>
<comment type="caution">
    <text evidence="4">The sequence shown here is derived from an EMBL/GenBank/DDBJ whole genome shotgun (WGS) entry which is preliminary data.</text>
</comment>
<dbReference type="PRINTS" id="PR00379">
    <property type="entry name" value="INTEIN"/>
</dbReference>
<keyword evidence="1" id="KW-0068">Autocatalytic cleavage</keyword>
<dbReference type="InterPro" id="IPR027434">
    <property type="entry name" value="Homing_endonucl"/>
</dbReference>
<evidence type="ECO:0000256" key="2">
    <source>
        <dbReference type="ARBA" id="ARBA00023000"/>
    </source>
</evidence>
<dbReference type="InterPro" id="IPR006141">
    <property type="entry name" value="Intein_N"/>
</dbReference>
<sequence length="969" mass="106773">MSAVAEAVRHRSPGRSKEAARLFHDLKAAPIRQRRRFLASLDRADLRQVLTVAAREGGTPYCLWEDDPVGFVTDVLRENTWSKPREILSALPHHNKIAVPSCFASGKCVAWNEMIQLADGSVVRAADLVGTTFHMIGWQEDGTQTVRRATAEWNAYEPVFRITTDSGRTVVRNGAHPFWVATAERKARPRCGNGSISSGLIPQVRGWTPLRDIVADRDLVLVPEHVETVGDARWPEGHAAMLGYLLGDGGTTTNIGFSQMPGPALDEFLALTEKLGCRATLKKRAPGNERKHVELEVVGTQAGRNPVRDLARRWGILGCKAVDKRIPDEAWRLHPDELAAIAGRLFSCDGYVHVRTEATIRGEKKPRNEAYISLEVNNEGLVRDFQRLMIRLGVPGVVSATQQKMWNGNPFRTWKWVINSARDIARFAEVIDAPAKNEKIRQAVEVASLRKAHRTWRWRNAPAGYRWEVVKSVEQLPDERTVAIEVDIDHTWVDLFVEHNTWTASRALLWFALTRPPGQVQVITMAPTWRQVARLLWTEVRFAHGRASLPGTVDMVQMKLPMFDGHDEVVAYGLSGAPTNEHGVQGIHKQELLLIVDEAGGISHVIGNNLRGMTSTDGSHMLAIGNPPSDEEGSWFEGLCSRPEEALCIPISAFDTPGASGEDAPVCRTCLGTVAPHKVTKHLVKPSWITETIAEHGEDSAYVQSKVYARFPRGGPNRVLPSVWVDEAATSAEPDDDDYVPLPALGLADESGTWMVRRRAWIRLGVDVASDGGDELVIARCVGDLLTIQHTSAGSANANQVDVAGQVLAEIRKAEALRAALGTRDPIRVKVDAIGLGWGVVSTLQRWGEEGVHDAEIVGVDVSEGTDREPDGETLKPNLKRDEMWLAMRALLRPTGHGQQLRLRVDARTLAQLRSPLMGTNSGGKTVVESKKKMRLRGLSSPDRAEAALLSVYEPAPPKTKKKRARVIA</sequence>
<organism evidence="4 5">
    <name type="scientific">Planobispora siamensis</name>
    <dbReference type="NCBI Taxonomy" id="936338"/>
    <lineage>
        <taxon>Bacteria</taxon>
        <taxon>Bacillati</taxon>
        <taxon>Actinomycetota</taxon>
        <taxon>Actinomycetes</taxon>
        <taxon>Streptosporangiales</taxon>
        <taxon>Streptosporangiaceae</taxon>
        <taxon>Planobispora</taxon>
    </lineage>
</organism>
<evidence type="ECO:0000259" key="3">
    <source>
        <dbReference type="PROSITE" id="PS50819"/>
    </source>
</evidence>
<dbReference type="RefSeq" id="WP_204067511.1">
    <property type="nucleotide sequence ID" value="NZ_BOOJ01000052.1"/>
</dbReference>
<dbReference type="InterPro" id="IPR004860">
    <property type="entry name" value="LAGLIDADG_dom"/>
</dbReference>
<dbReference type="EMBL" id="BOOJ01000052">
    <property type="protein sequence ID" value="GIH95416.1"/>
    <property type="molecule type" value="Genomic_DNA"/>
</dbReference>
<dbReference type="GO" id="GO:0004519">
    <property type="term" value="F:endonuclease activity"/>
    <property type="evidence" value="ECO:0007669"/>
    <property type="project" value="InterPro"/>
</dbReference>
<dbReference type="GO" id="GO:0016539">
    <property type="term" value="P:intein-mediated protein splicing"/>
    <property type="evidence" value="ECO:0007669"/>
    <property type="project" value="InterPro"/>
</dbReference>
<dbReference type="InterPro" id="IPR006142">
    <property type="entry name" value="INTEIN"/>
</dbReference>